<dbReference type="InterPro" id="IPR029058">
    <property type="entry name" value="AB_hydrolase_fold"/>
</dbReference>
<dbReference type="GO" id="GO:0016787">
    <property type="term" value="F:hydrolase activity"/>
    <property type="evidence" value="ECO:0007669"/>
    <property type="project" value="UniProtKB-KW"/>
</dbReference>
<accession>A0A936NBU6</accession>
<proteinExistence type="predicted"/>
<dbReference type="Proteomes" id="UP000727993">
    <property type="component" value="Unassembled WGS sequence"/>
</dbReference>
<organism evidence="2 3">
    <name type="scientific">Candidatus Neomicrothrix subdominans</name>
    <dbReference type="NCBI Taxonomy" id="2954438"/>
    <lineage>
        <taxon>Bacteria</taxon>
        <taxon>Bacillati</taxon>
        <taxon>Actinomycetota</taxon>
        <taxon>Acidimicrobiia</taxon>
        <taxon>Acidimicrobiales</taxon>
        <taxon>Microthrixaceae</taxon>
        <taxon>Candidatus Neomicrothrix</taxon>
    </lineage>
</organism>
<comment type="caution">
    <text evidence="2">The sequence shown here is derived from an EMBL/GenBank/DDBJ whole genome shotgun (WGS) entry which is preliminary data.</text>
</comment>
<sequence length="289" mass="30878">MNEDTFTFDGSDGQSIHVYRWTGDGTPRAIVQLAHGMGEHAARYRRFAEALTDAGYVVYANDHRGHGRTAGGPEHYGELGPAGWAGLVADIGTLGKRAREEHPDTSLILFGHSMGSFALQQFLIGHSGDVDAAVLSGTSALDVIGAGIDPDAEVDLSAFNAPFEPAPTEYEWLSRDRAEVDAYVADDACGFGLDATAARGMLEGTASTSDLDSIARVRADLPIYLMSGDADPLAGGGELIELVAQRYRDAGVDDVFVARYPGARHEILNEINRDEVTADLIAWLDRVLA</sequence>
<dbReference type="SUPFAM" id="SSF53474">
    <property type="entry name" value="alpha/beta-Hydrolases"/>
    <property type="match status" value="1"/>
</dbReference>
<evidence type="ECO:0000313" key="3">
    <source>
        <dbReference type="Proteomes" id="UP000727993"/>
    </source>
</evidence>
<name>A0A936NBU6_9ACTN</name>
<evidence type="ECO:0000313" key="2">
    <source>
        <dbReference type="EMBL" id="MBK9297100.1"/>
    </source>
</evidence>
<dbReference type="AlphaFoldDB" id="A0A936NBU6"/>
<protein>
    <submittedName>
        <fullName evidence="2">Alpha/beta hydrolase</fullName>
    </submittedName>
</protein>
<dbReference type="InterPro" id="IPR022742">
    <property type="entry name" value="Hydrolase_4"/>
</dbReference>
<feature type="domain" description="Serine aminopeptidase S33" evidence="1">
    <location>
        <begin position="26"/>
        <end position="271"/>
    </location>
</feature>
<evidence type="ECO:0000259" key="1">
    <source>
        <dbReference type="Pfam" id="PF12146"/>
    </source>
</evidence>
<gene>
    <name evidence="2" type="ORF">IPN02_09750</name>
</gene>
<keyword evidence="2" id="KW-0378">Hydrolase</keyword>
<dbReference type="EMBL" id="JADJZA010000006">
    <property type="protein sequence ID" value="MBK9297100.1"/>
    <property type="molecule type" value="Genomic_DNA"/>
</dbReference>
<dbReference type="InterPro" id="IPR051044">
    <property type="entry name" value="MAG_DAG_Lipase"/>
</dbReference>
<dbReference type="Pfam" id="PF12146">
    <property type="entry name" value="Hydrolase_4"/>
    <property type="match status" value="1"/>
</dbReference>
<reference evidence="2 3" key="1">
    <citation type="submission" date="2020-10" db="EMBL/GenBank/DDBJ databases">
        <title>Connecting structure to function with the recovery of over 1000 high-quality activated sludge metagenome-assembled genomes encoding full-length rRNA genes using long-read sequencing.</title>
        <authorList>
            <person name="Singleton C.M."/>
            <person name="Petriglieri F."/>
            <person name="Kristensen J.M."/>
            <person name="Kirkegaard R.H."/>
            <person name="Michaelsen T.Y."/>
            <person name="Andersen M.H."/>
            <person name="Karst S.M."/>
            <person name="Dueholm M.S."/>
            <person name="Nielsen P.H."/>
            <person name="Albertsen M."/>
        </authorList>
    </citation>
    <scope>NUCLEOTIDE SEQUENCE [LARGE SCALE GENOMIC DNA]</scope>
    <source>
        <strain evidence="2">Lyne_18-Q3-R50-59_MAXAC.006</strain>
    </source>
</reference>
<dbReference type="Gene3D" id="3.40.50.1820">
    <property type="entry name" value="alpha/beta hydrolase"/>
    <property type="match status" value="1"/>
</dbReference>
<dbReference type="PANTHER" id="PTHR11614">
    <property type="entry name" value="PHOSPHOLIPASE-RELATED"/>
    <property type="match status" value="1"/>
</dbReference>